<sequence>MGPQDLVREKISAANAAGDRTSLYAIMAITGTHMRPAFGAFASGPEVDDYSRVIELLWDNAASPQVNTFRELRQAFLSVWPFNDDDPDEGYDDSSPVYHKLMTLDPLHFFTFNALEYGLEDAATVGVLTACDLMTEFGFSAANATDAAGEVQHSGELERMGEHEEERLSAELDALAQGGTDVLAACRRRALGRERRVRSLLVPNWVKANSWDPDYRARAHGLQDTLGNAPER</sequence>
<gene>
    <name evidence="1" type="ORF">O4U47_29535</name>
</gene>
<dbReference type="RefSeq" id="WP_270681272.1">
    <property type="nucleotide sequence ID" value="NZ_JAQFWP010000098.1"/>
</dbReference>
<evidence type="ECO:0000313" key="2">
    <source>
        <dbReference type="Proteomes" id="UP001165685"/>
    </source>
</evidence>
<dbReference type="EMBL" id="JAQFWP010000098">
    <property type="protein sequence ID" value="MDA2808684.1"/>
    <property type="molecule type" value="Genomic_DNA"/>
</dbReference>
<keyword evidence="2" id="KW-1185">Reference proteome</keyword>
<reference evidence="1" key="1">
    <citation type="submission" date="2023-01" db="EMBL/GenBank/DDBJ databases">
        <title>Draft genome sequence of Nocardiopsis sp. LSu2-4 isolated from halophytes.</title>
        <authorList>
            <person name="Duangmal K."/>
            <person name="Chantavorakit T."/>
        </authorList>
    </citation>
    <scope>NUCLEOTIDE SEQUENCE</scope>
    <source>
        <strain evidence="1">LSu2-4</strain>
    </source>
</reference>
<organism evidence="1 2">
    <name type="scientific">Nocardiopsis suaedae</name>
    <dbReference type="NCBI Taxonomy" id="3018444"/>
    <lineage>
        <taxon>Bacteria</taxon>
        <taxon>Bacillati</taxon>
        <taxon>Actinomycetota</taxon>
        <taxon>Actinomycetes</taxon>
        <taxon>Streptosporangiales</taxon>
        <taxon>Nocardiopsidaceae</taxon>
        <taxon>Nocardiopsis</taxon>
    </lineage>
</organism>
<name>A0ABT4TWR2_9ACTN</name>
<accession>A0ABT4TWR2</accession>
<protein>
    <submittedName>
        <fullName evidence="1">Uncharacterized protein</fullName>
    </submittedName>
</protein>
<proteinExistence type="predicted"/>
<dbReference type="Proteomes" id="UP001165685">
    <property type="component" value="Unassembled WGS sequence"/>
</dbReference>
<evidence type="ECO:0000313" key="1">
    <source>
        <dbReference type="EMBL" id="MDA2808684.1"/>
    </source>
</evidence>
<comment type="caution">
    <text evidence="1">The sequence shown here is derived from an EMBL/GenBank/DDBJ whole genome shotgun (WGS) entry which is preliminary data.</text>
</comment>